<evidence type="ECO:0000313" key="3">
    <source>
        <dbReference type="Proteomes" id="UP001143347"/>
    </source>
</evidence>
<reference evidence="2" key="1">
    <citation type="submission" date="2022-10" db="EMBL/GenBank/DDBJ databases">
        <title>WGS of marine actinomycetes from Thailand.</title>
        <authorList>
            <person name="Thawai C."/>
        </authorList>
    </citation>
    <scope>NUCLEOTIDE SEQUENCE</scope>
    <source>
        <strain evidence="2">SW21</strain>
    </source>
</reference>
<dbReference type="InterPro" id="IPR029032">
    <property type="entry name" value="AhpD-like"/>
</dbReference>
<name>A0A9X3D6A1_9ACTN</name>
<dbReference type="InterPro" id="IPR003779">
    <property type="entry name" value="CMD-like"/>
</dbReference>
<evidence type="ECO:0000259" key="1">
    <source>
        <dbReference type="Pfam" id="PF02627"/>
    </source>
</evidence>
<protein>
    <submittedName>
        <fullName evidence="2">Carboxymuconolactone decarboxylase family protein</fullName>
    </submittedName>
</protein>
<sequence>MPRLPEVHRADVTDDKIRYFYDRLFGPDKDPATEHGTIHATPGDWWTVFANSPEVFGHAVRGFALYRNATLDPLLRELGQGRAGYARGSQFVFSQHCKQMRSLGMPEEKIAAIPAWQVSDLFSPLERAVLAYADGLVLDGGRVPDAVFAVLTEHLPANQILELTYITALYDMHATMAKALRLEFDDVPERVAEVRIPEGVKVADLSADLSGE</sequence>
<dbReference type="Gene3D" id="1.20.1290.10">
    <property type="entry name" value="AhpD-like"/>
    <property type="match status" value="1"/>
</dbReference>
<evidence type="ECO:0000313" key="2">
    <source>
        <dbReference type="EMBL" id="MCX2965507.1"/>
    </source>
</evidence>
<dbReference type="RefSeq" id="WP_235722128.1">
    <property type="nucleotide sequence ID" value="NZ_JAPKFM010000016.1"/>
</dbReference>
<feature type="domain" description="Carboxymuconolactone decarboxylase-like" evidence="1">
    <location>
        <begin position="63"/>
        <end position="134"/>
    </location>
</feature>
<dbReference type="SUPFAM" id="SSF69118">
    <property type="entry name" value="AhpD-like"/>
    <property type="match status" value="1"/>
</dbReference>
<comment type="caution">
    <text evidence="2">The sequence shown here is derived from an EMBL/GenBank/DDBJ whole genome shotgun (WGS) entry which is preliminary data.</text>
</comment>
<dbReference type="Proteomes" id="UP001143347">
    <property type="component" value="Unassembled WGS sequence"/>
</dbReference>
<gene>
    <name evidence="2" type="ORF">OSB52_15530</name>
</gene>
<dbReference type="AlphaFoldDB" id="A0A9X3D6A1"/>
<proteinExistence type="predicted"/>
<dbReference type="Pfam" id="PF02627">
    <property type="entry name" value="CMD"/>
    <property type="match status" value="1"/>
</dbReference>
<dbReference type="GO" id="GO:0051920">
    <property type="term" value="F:peroxiredoxin activity"/>
    <property type="evidence" value="ECO:0007669"/>
    <property type="project" value="InterPro"/>
</dbReference>
<keyword evidence="3" id="KW-1185">Reference proteome</keyword>
<organism evidence="2 3">
    <name type="scientific">Gordonia aquimaris</name>
    <dbReference type="NCBI Taxonomy" id="2984863"/>
    <lineage>
        <taxon>Bacteria</taxon>
        <taxon>Bacillati</taxon>
        <taxon>Actinomycetota</taxon>
        <taxon>Actinomycetes</taxon>
        <taxon>Mycobacteriales</taxon>
        <taxon>Gordoniaceae</taxon>
        <taxon>Gordonia</taxon>
    </lineage>
</organism>
<accession>A0A9X3D6A1</accession>
<dbReference type="PANTHER" id="PTHR34846:SF5">
    <property type="entry name" value="CARBOXYMUCONOLACTONE DECARBOXYLASE-LIKE DOMAIN-CONTAINING PROTEIN"/>
    <property type="match status" value="1"/>
</dbReference>
<dbReference type="EMBL" id="JAPKFM010000016">
    <property type="protein sequence ID" value="MCX2965507.1"/>
    <property type="molecule type" value="Genomic_DNA"/>
</dbReference>
<dbReference type="PANTHER" id="PTHR34846">
    <property type="entry name" value="4-CARBOXYMUCONOLACTONE DECARBOXYLASE FAMILY PROTEIN (AFU_ORTHOLOGUE AFUA_6G11590)"/>
    <property type="match status" value="1"/>
</dbReference>